<dbReference type="HOGENOM" id="CLU_126408_0_0_5"/>
<reference evidence="3" key="1">
    <citation type="submission" date="2010-08" db="EMBL/GenBank/DDBJ databases">
        <title>Genome sequence of Parvularcula bermudensis HTCC2503.</title>
        <authorList>
            <person name="Kang D.-M."/>
            <person name="Oh H.-M."/>
            <person name="Cho J.-C."/>
        </authorList>
    </citation>
    <scope>NUCLEOTIDE SEQUENCE [LARGE SCALE GENOMIC DNA]</scope>
    <source>
        <strain evidence="3">ATCC BAA-594 / HTCC2503 / KCTC 12087</strain>
    </source>
</reference>
<name>E0TG88_PARBH</name>
<dbReference type="RefSeq" id="WP_013300105.1">
    <property type="nucleotide sequence ID" value="NC_014414.1"/>
</dbReference>
<sequence length="158" mass="16834">MRTRLRPIAPLLAAILLAGCAAPTGYGPAVGSPYGYEDQRLEDQRYRILYTGRGLAEADNGALRRAAELTRMRGQDWFRVVSRDIDEGRRARGGSSIGLGSSTRGGSVGVGVGVTLPLGTPPNPDVTVRLEILTGTGAPPSDPQTYDADQILTRINAW</sequence>
<evidence type="ECO:0000256" key="1">
    <source>
        <dbReference type="SAM" id="SignalP"/>
    </source>
</evidence>
<feature type="signal peptide" evidence="1">
    <location>
        <begin position="1"/>
        <end position="21"/>
    </location>
</feature>
<protein>
    <recommendedName>
        <fullName evidence="4">Lipoprotein</fullName>
    </recommendedName>
</protein>
<dbReference type="KEGG" id="pbr:PB2503_05282"/>
<dbReference type="eggNOG" id="ENOG50337DP">
    <property type="taxonomic scope" value="Bacteria"/>
</dbReference>
<dbReference type="OrthoDB" id="7172943at2"/>
<dbReference type="NCBIfam" id="NF047637">
    <property type="entry name" value="lipo_CC0125"/>
    <property type="match status" value="1"/>
</dbReference>
<dbReference type="Proteomes" id="UP000001302">
    <property type="component" value="Chromosome"/>
</dbReference>
<keyword evidence="1" id="KW-0732">Signal</keyword>
<dbReference type="STRING" id="314260.PB2503_05282"/>
<evidence type="ECO:0000313" key="2">
    <source>
        <dbReference type="EMBL" id="ADM09131.1"/>
    </source>
</evidence>
<accession>E0TG88</accession>
<dbReference type="EMBL" id="CP002156">
    <property type="protein sequence ID" value="ADM09131.1"/>
    <property type="molecule type" value="Genomic_DNA"/>
</dbReference>
<reference evidence="2 3" key="2">
    <citation type="journal article" date="2011" name="J. Bacteriol.">
        <title>Complete genome sequence of strain HTCC2503T of Parvularcula bermudensis, the type species of the order "Parvularculales" in the class Alphaproteobacteria.</title>
        <authorList>
            <person name="Oh H.M."/>
            <person name="Kang I."/>
            <person name="Vergin K.L."/>
            <person name="Kang D."/>
            <person name="Rhee K.H."/>
            <person name="Giovannoni S.J."/>
            <person name="Cho J.C."/>
        </authorList>
    </citation>
    <scope>NUCLEOTIDE SEQUENCE [LARGE SCALE GENOMIC DNA]</scope>
    <source>
        <strain evidence="3">ATCC BAA-594 / HTCC2503 / KCTC 12087</strain>
    </source>
</reference>
<proteinExistence type="predicted"/>
<evidence type="ECO:0008006" key="4">
    <source>
        <dbReference type="Google" id="ProtNLM"/>
    </source>
</evidence>
<dbReference type="PROSITE" id="PS51257">
    <property type="entry name" value="PROKAR_LIPOPROTEIN"/>
    <property type="match status" value="1"/>
</dbReference>
<evidence type="ECO:0000313" key="3">
    <source>
        <dbReference type="Proteomes" id="UP000001302"/>
    </source>
</evidence>
<gene>
    <name evidence="2" type="ordered locus">PB2503_05282</name>
</gene>
<feature type="chain" id="PRO_5003140601" description="Lipoprotein" evidence="1">
    <location>
        <begin position="22"/>
        <end position="158"/>
    </location>
</feature>
<organism evidence="2 3">
    <name type="scientific">Parvularcula bermudensis (strain ATCC BAA-594 / HTCC2503 / KCTC 12087)</name>
    <dbReference type="NCBI Taxonomy" id="314260"/>
    <lineage>
        <taxon>Bacteria</taxon>
        <taxon>Pseudomonadati</taxon>
        <taxon>Pseudomonadota</taxon>
        <taxon>Alphaproteobacteria</taxon>
        <taxon>Parvularculales</taxon>
        <taxon>Parvularculaceae</taxon>
        <taxon>Parvularcula</taxon>
    </lineage>
</organism>
<dbReference type="AlphaFoldDB" id="E0TG88"/>
<keyword evidence="3" id="KW-1185">Reference proteome</keyword>